<gene>
    <name evidence="3" type="ORF">DHf2319_10425</name>
</gene>
<organism evidence="3 4">
    <name type="scientific">Orrella daihaiensis</name>
    <dbReference type="NCBI Taxonomy" id="2782176"/>
    <lineage>
        <taxon>Bacteria</taxon>
        <taxon>Pseudomonadati</taxon>
        <taxon>Pseudomonadota</taxon>
        <taxon>Betaproteobacteria</taxon>
        <taxon>Burkholderiales</taxon>
        <taxon>Alcaligenaceae</taxon>
        <taxon>Orrella</taxon>
    </lineage>
</organism>
<dbReference type="SUPFAM" id="SSF52540">
    <property type="entry name" value="P-loop containing nucleoside triphosphate hydrolases"/>
    <property type="match status" value="1"/>
</dbReference>
<keyword evidence="3" id="KW-0067">ATP-binding</keyword>
<dbReference type="Pfam" id="PF13635">
    <property type="entry name" value="DUF4143"/>
    <property type="match status" value="1"/>
</dbReference>
<name>A0ABY4AI41_9BURK</name>
<dbReference type="InterPro" id="IPR025420">
    <property type="entry name" value="DUF4143"/>
</dbReference>
<dbReference type="PANTHER" id="PTHR43566">
    <property type="entry name" value="CONSERVED PROTEIN"/>
    <property type="match status" value="1"/>
</dbReference>
<dbReference type="Proteomes" id="UP000831607">
    <property type="component" value="Chromosome"/>
</dbReference>
<protein>
    <submittedName>
        <fullName evidence="3">ATP-binding protein</fullName>
    </submittedName>
</protein>
<evidence type="ECO:0000259" key="2">
    <source>
        <dbReference type="Pfam" id="PF13635"/>
    </source>
</evidence>
<dbReference type="Pfam" id="PF13173">
    <property type="entry name" value="AAA_14"/>
    <property type="match status" value="1"/>
</dbReference>
<dbReference type="PANTHER" id="PTHR43566:SF2">
    <property type="entry name" value="DUF4143 DOMAIN-CONTAINING PROTEIN"/>
    <property type="match status" value="1"/>
</dbReference>
<dbReference type="EMBL" id="CP063982">
    <property type="protein sequence ID" value="UOD49854.1"/>
    <property type="molecule type" value="Genomic_DNA"/>
</dbReference>
<feature type="domain" description="AAA" evidence="1">
    <location>
        <begin position="18"/>
        <end position="137"/>
    </location>
</feature>
<keyword evidence="3" id="KW-0547">Nucleotide-binding</keyword>
<dbReference type="InterPro" id="IPR041682">
    <property type="entry name" value="AAA_14"/>
</dbReference>
<reference evidence="3 4" key="1">
    <citation type="submission" date="2020-11" db="EMBL/GenBank/DDBJ databases">
        <title>Algicoccus daihaiensis sp.nov., isolated from Daihai Lake in Inner Mongolia.</title>
        <authorList>
            <person name="Kai J."/>
        </authorList>
    </citation>
    <scope>NUCLEOTIDE SEQUENCE [LARGE SCALE GENOMIC DNA]</scope>
    <source>
        <strain evidence="4">f23</strain>
    </source>
</reference>
<keyword evidence="4" id="KW-1185">Reference proteome</keyword>
<accession>A0ABY4AI41</accession>
<dbReference type="RefSeq" id="WP_243478100.1">
    <property type="nucleotide sequence ID" value="NZ_CP063982.1"/>
</dbReference>
<evidence type="ECO:0000259" key="1">
    <source>
        <dbReference type="Pfam" id="PF13173"/>
    </source>
</evidence>
<evidence type="ECO:0000313" key="3">
    <source>
        <dbReference type="EMBL" id="UOD49854.1"/>
    </source>
</evidence>
<dbReference type="InterPro" id="IPR027417">
    <property type="entry name" value="P-loop_NTPase"/>
</dbReference>
<proteinExistence type="predicted"/>
<dbReference type="GO" id="GO:0005524">
    <property type="term" value="F:ATP binding"/>
    <property type="evidence" value="ECO:0007669"/>
    <property type="project" value="UniProtKB-KW"/>
</dbReference>
<sequence>MFDRTLRQSVLALSKMFPVVMVTGPRQVGKSTLLQTCATDDSELRRYVTLDDLNARDLAVNDPALFLQQWPAPVIIDEIQYAPGLLSAIKVEVDRHKRPGMYWLAGSQKFALMRGVTESLAGRVGLLDLLGLSGAELKGRGLQSKPFVPGVFSEMQAHQPISAVSAEGVEPLLQATLQSVYEQIWLGSFPKLNELGSQARDAFYRSYVQTYIERDVQDVLRVTDHIAFNRFLGIVAAHTGQLLNYATLARDLGVDNKTVKSWLSVLETSGLVYLLTPYFSNLNKRIVKAPKLYFLDTGLAAYLTRWPDPESLQAGNLSSAIFETWVVSEVLKSYWHNGKEAPLYYYRDTDGREIDLLIESGDTLYPVEIKRTATPTRQAYKQFQVIETMGKRQGNGAVVCLIQEPLKLTDSVMALPATAL</sequence>
<evidence type="ECO:0000313" key="4">
    <source>
        <dbReference type="Proteomes" id="UP000831607"/>
    </source>
</evidence>
<feature type="domain" description="DUF4143" evidence="2">
    <location>
        <begin position="213"/>
        <end position="371"/>
    </location>
</feature>